<dbReference type="GO" id="GO:0006154">
    <property type="term" value="P:adenosine catabolic process"/>
    <property type="evidence" value="ECO:0007669"/>
    <property type="project" value="TreeGrafter"/>
</dbReference>
<organism evidence="1 2">
    <name type="scientific">Stichopus japonicus</name>
    <name type="common">Sea cucumber</name>
    <dbReference type="NCBI Taxonomy" id="307972"/>
    <lineage>
        <taxon>Eukaryota</taxon>
        <taxon>Metazoa</taxon>
        <taxon>Echinodermata</taxon>
        <taxon>Eleutherozoa</taxon>
        <taxon>Echinozoa</taxon>
        <taxon>Holothuroidea</taxon>
        <taxon>Aspidochirotacea</taxon>
        <taxon>Aspidochirotida</taxon>
        <taxon>Stichopodidae</taxon>
        <taxon>Apostichopus</taxon>
    </lineage>
</organism>
<proteinExistence type="predicted"/>
<gene>
    <name evidence="1" type="ORF">BSL78_14442</name>
</gene>
<accession>A0A2G8KL52</accession>
<sequence>MPLAPIPLPFRLHCLIQGRIQDSGRVLSFVNDLSNHPGVTLFSRNLPVVICSDDPGSWRTSGLSYDYYAAFLYFTRADDGLRTLKEISRNGIKYSAMKENEKRTAMEVWQQNWDQFIKSNLQGYETTPESIQHTEL</sequence>
<dbReference type="SUPFAM" id="SSF51556">
    <property type="entry name" value="Metallo-dependent hydrolases"/>
    <property type="match status" value="1"/>
</dbReference>
<dbReference type="OrthoDB" id="7202371at2759"/>
<reference evidence="1 2" key="1">
    <citation type="journal article" date="2017" name="PLoS Biol.">
        <title>The sea cucumber genome provides insights into morphological evolution and visceral regeneration.</title>
        <authorList>
            <person name="Zhang X."/>
            <person name="Sun L."/>
            <person name="Yuan J."/>
            <person name="Sun Y."/>
            <person name="Gao Y."/>
            <person name="Zhang L."/>
            <person name="Li S."/>
            <person name="Dai H."/>
            <person name="Hamel J.F."/>
            <person name="Liu C."/>
            <person name="Yu Y."/>
            <person name="Liu S."/>
            <person name="Lin W."/>
            <person name="Guo K."/>
            <person name="Jin S."/>
            <person name="Xu P."/>
            <person name="Storey K.B."/>
            <person name="Huan P."/>
            <person name="Zhang T."/>
            <person name="Zhou Y."/>
            <person name="Zhang J."/>
            <person name="Lin C."/>
            <person name="Li X."/>
            <person name="Xing L."/>
            <person name="Huo D."/>
            <person name="Sun M."/>
            <person name="Wang L."/>
            <person name="Mercier A."/>
            <person name="Li F."/>
            <person name="Yang H."/>
            <person name="Xiang J."/>
        </authorList>
    </citation>
    <scope>NUCLEOTIDE SEQUENCE [LARGE SCALE GENOMIC DNA]</scope>
    <source>
        <strain evidence="1">Shaxun</strain>
        <tissue evidence="1">Muscle</tissue>
    </source>
</reference>
<dbReference type="PANTHER" id="PTHR11409:SF39">
    <property type="entry name" value="ADENOSINE DEAMINASE 2"/>
    <property type="match status" value="1"/>
</dbReference>
<evidence type="ECO:0000313" key="1">
    <source>
        <dbReference type="EMBL" id="PIK48678.1"/>
    </source>
</evidence>
<dbReference type="Proteomes" id="UP000230750">
    <property type="component" value="Unassembled WGS sequence"/>
</dbReference>
<evidence type="ECO:0000313" key="2">
    <source>
        <dbReference type="Proteomes" id="UP000230750"/>
    </source>
</evidence>
<dbReference type="InterPro" id="IPR032466">
    <property type="entry name" value="Metal_Hydrolase"/>
</dbReference>
<dbReference type="EMBL" id="MRZV01000508">
    <property type="protein sequence ID" value="PIK48678.1"/>
    <property type="molecule type" value="Genomic_DNA"/>
</dbReference>
<dbReference type="InterPro" id="IPR006330">
    <property type="entry name" value="Ado/ade_deaminase"/>
</dbReference>
<dbReference type="Gene3D" id="3.20.20.140">
    <property type="entry name" value="Metal-dependent hydrolases"/>
    <property type="match status" value="1"/>
</dbReference>
<dbReference type="AlphaFoldDB" id="A0A2G8KL52"/>
<keyword evidence="2" id="KW-1185">Reference proteome</keyword>
<comment type="caution">
    <text evidence="1">The sequence shown here is derived from an EMBL/GenBank/DDBJ whole genome shotgun (WGS) entry which is preliminary data.</text>
</comment>
<protein>
    <submittedName>
        <fullName evidence="1">Putative adenosine deaminase CECR1-like</fullName>
    </submittedName>
</protein>
<dbReference type="PANTHER" id="PTHR11409">
    <property type="entry name" value="ADENOSINE DEAMINASE"/>
    <property type="match status" value="1"/>
</dbReference>
<dbReference type="GO" id="GO:0004000">
    <property type="term" value="F:adenosine deaminase activity"/>
    <property type="evidence" value="ECO:0007669"/>
    <property type="project" value="TreeGrafter"/>
</dbReference>
<name>A0A2G8KL52_STIJA</name>
<dbReference type="STRING" id="307972.A0A2G8KL52"/>
<dbReference type="GO" id="GO:0046103">
    <property type="term" value="P:inosine biosynthetic process"/>
    <property type="evidence" value="ECO:0007669"/>
    <property type="project" value="TreeGrafter"/>
</dbReference>